<dbReference type="Pfam" id="PF01546">
    <property type="entry name" value="Peptidase_M20"/>
    <property type="match status" value="1"/>
</dbReference>
<dbReference type="PANTHER" id="PTHR11014">
    <property type="entry name" value="PEPTIDASE M20 FAMILY MEMBER"/>
    <property type="match status" value="1"/>
</dbReference>
<gene>
    <name evidence="1" type="ORF">M6D93_16015</name>
</gene>
<dbReference type="InterPro" id="IPR036264">
    <property type="entry name" value="Bact_exopeptidase_dim_dom"/>
</dbReference>
<sequence length="393" mass="41331">MQPVAELASKWLATHADDLVDWRRDLHRHPEVAYTEHRTTELIMTTLRGFGLNPSRLAVGTGVVCDIGDGPTFTALRADIDALPLPDHKIVPYASQVPGVCHACGHDAHTAILLGVAGVLAGAATTWPGSVRLIFQPAEERMPGGAMAVVDAGALTGVEKIFAVHCDPKLDAGKVGLRVGAITAAFDQIEVRLSGPGGHTARPQLTVDLVYALGLLITELPGLLSRRVDPRSALSLVWGTVSAGSAANAIPQSGSMRGTLRMLDGHLWERLQPLVTQLAADIVAPTGAKVEVHYERGVPAVVNDPSLVALQTQAALAALGSHGVSDTAQSMGGEDFAWYLRTVAGSMARLGVRVPGTEGGDLHQPSFDIDESALAVGVRFTAAILDELWNPQD</sequence>
<organism evidence="1 2">
    <name type="scientific">Jatrophihabitans telluris</name>
    <dbReference type="NCBI Taxonomy" id="2038343"/>
    <lineage>
        <taxon>Bacteria</taxon>
        <taxon>Bacillati</taxon>
        <taxon>Actinomycetota</taxon>
        <taxon>Actinomycetes</taxon>
        <taxon>Jatrophihabitantales</taxon>
        <taxon>Jatrophihabitantaceae</taxon>
        <taxon>Jatrophihabitans</taxon>
    </lineage>
</organism>
<dbReference type="PIRSF" id="PIRSF005962">
    <property type="entry name" value="Pept_M20D_amidohydro"/>
    <property type="match status" value="1"/>
</dbReference>
<keyword evidence="2" id="KW-1185">Reference proteome</keyword>
<evidence type="ECO:0000313" key="1">
    <source>
        <dbReference type="EMBL" id="UQX87793.1"/>
    </source>
</evidence>
<accession>A0ABY4QWQ0</accession>
<protein>
    <submittedName>
        <fullName evidence="1">Amidohydrolase</fullName>
    </submittedName>
</protein>
<proteinExistence type="predicted"/>
<name>A0ABY4QWQ0_9ACTN</name>
<dbReference type="EMBL" id="CP097332">
    <property type="protein sequence ID" value="UQX87793.1"/>
    <property type="molecule type" value="Genomic_DNA"/>
</dbReference>
<dbReference type="NCBIfam" id="TIGR01891">
    <property type="entry name" value="amidohydrolases"/>
    <property type="match status" value="1"/>
</dbReference>
<reference evidence="1" key="1">
    <citation type="journal article" date="2018" name="Int. J. Syst. Evol. Microbiol.">
        <title>Jatrophihabitans telluris sp. nov., isolated from sediment soil of lava forest wetlands and the emended description of the genus Jatrophihabitans.</title>
        <authorList>
            <person name="Lee K.C."/>
            <person name="Suh M.K."/>
            <person name="Eom M.K."/>
            <person name="Kim K.K."/>
            <person name="Kim J.S."/>
            <person name="Kim D.S."/>
            <person name="Ko S.H."/>
            <person name="Shin Y.K."/>
            <person name="Lee J.S."/>
        </authorList>
    </citation>
    <scope>NUCLEOTIDE SEQUENCE</scope>
    <source>
        <strain evidence="1">N237</strain>
    </source>
</reference>
<dbReference type="InterPro" id="IPR002933">
    <property type="entry name" value="Peptidase_M20"/>
</dbReference>
<dbReference type="Gene3D" id="3.30.70.360">
    <property type="match status" value="1"/>
</dbReference>
<dbReference type="SUPFAM" id="SSF55031">
    <property type="entry name" value="Bacterial exopeptidase dimerisation domain"/>
    <property type="match status" value="1"/>
</dbReference>
<reference evidence="1" key="2">
    <citation type="submission" date="2022-05" db="EMBL/GenBank/DDBJ databases">
        <authorList>
            <person name="Kim J.-S."/>
            <person name="Lee K."/>
            <person name="Suh M."/>
            <person name="Eom M."/>
            <person name="Kim J.-S."/>
            <person name="Kim D.-S."/>
            <person name="Ko S.-H."/>
            <person name="Shin Y."/>
            <person name="Lee J.-S."/>
        </authorList>
    </citation>
    <scope>NUCLEOTIDE SEQUENCE</scope>
    <source>
        <strain evidence="1">N237</strain>
    </source>
</reference>
<dbReference type="RefSeq" id="WP_249770667.1">
    <property type="nucleotide sequence ID" value="NZ_CP097332.1"/>
</dbReference>
<dbReference type="Gene3D" id="3.40.630.10">
    <property type="entry name" value="Zn peptidases"/>
    <property type="match status" value="1"/>
</dbReference>
<dbReference type="PANTHER" id="PTHR11014:SF63">
    <property type="entry name" value="METALLOPEPTIDASE, PUTATIVE (AFU_ORTHOLOGUE AFUA_6G09600)-RELATED"/>
    <property type="match status" value="1"/>
</dbReference>
<dbReference type="SUPFAM" id="SSF53187">
    <property type="entry name" value="Zn-dependent exopeptidases"/>
    <property type="match status" value="1"/>
</dbReference>
<dbReference type="Proteomes" id="UP001056336">
    <property type="component" value="Chromosome"/>
</dbReference>
<evidence type="ECO:0000313" key="2">
    <source>
        <dbReference type="Proteomes" id="UP001056336"/>
    </source>
</evidence>
<dbReference type="InterPro" id="IPR017439">
    <property type="entry name" value="Amidohydrolase"/>
</dbReference>